<gene>
    <name evidence="1" type="ORF">AOQ84DRAFT_387106</name>
</gene>
<evidence type="ECO:0000313" key="2">
    <source>
        <dbReference type="Proteomes" id="UP000250140"/>
    </source>
</evidence>
<name>A0A8E2F5Q9_9PEZI</name>
<dbReference type="OrthoDB" id="5343688at2759"/>
<sequence length="63" mass="6664">MVRQLPPPHLKHIHSPPAAAAAATVPSRFSADVVLNHYHGVGDRLIPAIPGFRTSAAFLTSLS</sequence>
<protein>
    <submittedName>
        <fullName evidence="1">Uncharacterized protein</fullName>
    </submittedName>
</protein>
<evidence type="ECO:0000313" key="1">
    <source>
        <dbReference type="EMBL" id="OCL11041.1"/>
    </source>
</evidence>
<dbReference type="Proteomes" id="UP000250140">
    <property type="component" value="Unassembled WGS sequence"/>
</dbReference>
<keyword evidence="2" id="KW-1185">Reference proteome</keyword>
<feature type="non-terminal residue" evidence="1">
    <location>
        <position position="1"/>
    </location>
</feature>
<dbReference type="AlphaFoldDB" id="A0A8E2F5Q9"/>
<organism evidence="1 2">
    <name type="scientific">Glonium stellatum</name>
    <dbReference type="NCBI Taxonomy" id="574774"/>
    <lineage>
        <taxon>Eukaryota</taxon>
        <taxon>Fungi</taxon>
        <taxon>Dikarya</taxon>
        <taxon>Ascomycota</taxon>
        <taxon>Pezizomycotina</taxon>
        <taxon>Dothideomycetes</taxon>
        <taxon>Pleosporomycetidae</taxon>
        <taxon>Gloniales</taxon>
        <taxon>Gloniaceae</taxon>
        <taxon>Glonium</taxon>
    </lineage>
</organism>
<dbReference type="EMBL" id="KV749125">
    <property type="protein sequence ID" value="OCL11041.1"/>
    <property type="molecule type" value="Genomic_DNA"/>
</dbReference>
<accession>A0A8E2F5Q9</accession>
<reference evidence="1 2" key="1">
    <citation type="journal article" date="2016" name="Nat. Commun.">
        <title>Ectomycorrhizal ecology is imprinted in the genome of the dominant symbiotic fungus Cenococcum geophilum.</title>
        <authorList>
            <consortium name="DOE Joint Genome Institute"/>
            <person name="Peter M."/>
            <person name="Kohler A."/>
            <person name="Ohm R.A."/>
            <person name="Kuo A."/>
            <person name="Krutzmann J."/>
            <person name="Morin E."/>
            <person name="Arend M."/>
            <person name="Barry K.W."/>
            <person name="Binder M."/>
            <person name="Choi C."/>
            <person name="Clum A."/>
            <person name="Copeland A."/>
            <person name="Grisel N."/>
            <person name="Haridas S."/>
            <person name="Kipfer T."/>
            <person name="LaButti K."/>
            <person name="Lindquist E."/>
            <person name="Lipzen A."/>
            <person name="Maire R."/>
            <person name="Meier B."/>
            <person name="Mihaltcheva S."/>
            <person name="Molinier V."/>
            <person name="Murat C."/>
            <person name="Poggeler S."/>
            <person name="Quandt C.A."/>
            <person name="Sperisen C."/>
            <person name="Tritt A."/>
            <person name="Tisserant E."/>
            <person name="Crous P.W."/>
            <person name="Henrissat B."/>
            <person name="Nehls U."/>
            <person name="Egli S."/>
            <person name="Spatafora J.W."/>
            <person name="Grigoriev I.V."/>
            <person name="Martin F.M."/>
        </authorList>
    </citation>
    <scope>NUCLEOTIDE SEQUENCE [LARGE SCALE GENOMIC DNA]</scope>
    <source>
        <strain evidence="1 2">CBS 207.34</strain>
    </source>
</reference>
<proteinExistence type="predicted"/>